<name>A0A813Z2Z6_9BILA</name>
<comment type="caution">
    <text evidence="6">The sequence shown here is derived from an EMBL/GenBank/DDBJ whole genome shotgun (WGS) entry which is preliminary data.</text>
</comment>
<accession>A0A813Z2Z6</accession>
<dbReference type="Pfam" id="PF00014">
    <property type="entry name" value="Kunitz_BPTI"/>
    <property type="match status" value="1"/>
</dbReference>
<dbReference type="SUPFAM" id="SSF57362">
    <property type="entry name" value="BPTI-like"/>
    <property type="match status" value="1"/>
</dbReference>
<dbReference type="Proteomes" id="UP000663854">
    <property type="component" value="Unassembled WGS sequence"/>
</dbReference>
<dbReference type="Proteomes" id="UP000663864">
    <property type="component" value="Unassembled WGS sequence"/>
</dbReference>
<dbReference type="GO" id="GO:0005615">
    <property type="term" value="C:extracellular space"/>
    <property type="evidence" value="ECO:0007669"/>
    <property type="project" value="TreeGrafter"/>
</dbReference>
<gene>
    <name evidence="8" type="ORF">JBS370_LOCUS3391</name>
    <name evidence="5" type="ORF">JXQ802_LOCUS8757</name>
    <name evidence="6" type="ORF">JXQ802_LOCUS8800</name>
    <name evidence="4" type="ORF">PYM288_LOCUS1078</name>
    <name evidence="7" type="ORF">ZHD862_LOCUS8965</name>
</gene>
<dbReference type="Pfam" id="PF09619">
    <property type="entry name" value="YscW"/>
    <property type="match status" value="1"/>
</dbReference>
<evidence type="ECO:0000313" key="7">
    <source>
        <dbReference type="EMBL" id="CAF0931585.1"/>
    </source>
</evidence>
<dbReference type="EMBL" id="CAJNOH010000005">
    <property type="protein sequence ID" value="CAF0733030.1"/>
    <property type="molecule type" value="Genomic_DNA"/>
</dbReference>
<dbReference type="GO" id="GO:0004867">
    <property type="term" value="F:serine-type endopeptidase inhibitor activity"/>
    <property type="evidence" value="ECO:0007669"/>
    <property type="project" value="InterPro"/>
</dbReference>
<dbReference type="Proteomes" id="UP000663870">
    <property type="component" value="Unassembled WGS sequence"/>
</dbReference>
<dbReference type="PROSITE" id="PS00280">
    <property type="entry name" value="BPTI_KUNITZ_1"/>
    <property type="match status" value="1"/>
</dbReference>
<proteinExistence type="predicted"/>
<keyword evidence="1" id="KW-1015">Disulfide bond</keyword>
<evidence type="ECO:0000259" key="3">
    <source>
        <dbReference type="PROSITE" id="PS50279"/>
    </source>
</evidence>
<dbReference type="EMBL" id="CAJOBD010000144">
    <property type="protein sequence ID" value="CAF3592932.1"/>
    <property type="molecule type" value="Genomic_DNA"/>
</dbReference>
<feature type="chain" id="PRO_5035683699" description="BPTI/Kunitz inhibitor domain-containing protein" evidence="2">
    <location>
        <begin position="16"/>
        <end position="264"/>
    </location>
</feature>
<dbReference type="AlphaFoldDB" id="A0A813Z2Z6"/>
<dbReference type="InterPro" id="IPR002223">
    <property type="entry name" value="Kunitz_BPTI"/>
</dbReference>
<dbReference type="PRINTS" id="PR00759">
    <property type="entry name" value="BASICPTASE"/>
</dbReference>
<dbReference type="CDD" id="cd00109">
    <property type="entry name" value="Kunitz-type"/>
    <property type="match status" value="1"/>
</dbReference>
<dbReference type="EMBL" id="CAJNOL010000157">
    <property type="protein sequence ID" value="CAF0893821.1"/>
    <property type="molecule type" value="Genomic_DNA"/>
</dbReference>
<keyword evidence="2" id="KW-0732">Signal</keyword>
<feature type="signal peptide" evidence="2">
    <location>
        <begin position="1"/>
        <end position="15"/>
    </location>
</feature>
<dbReference type="Proteomes" id="UP000663836">
    <property type="component" value="Unassembled WGS sequence"/>
</dbReference>
<evidence type="ECO:0000313" key="5">
    <source>
        <dbReference type="EMBL" id="CAF0892946.1"/>
    </source>
</evidence>
<evidence type="ECO:0000313" key="8">
    <source>
        <dbReference type="EMBL" id="CAF3592932.1"/>
    </source>
</evidence>
<dbReference type="PANTHER" id="PTHR10083">
    <property type="entry name" value="KUNITZ-TYPE PROTEASE INHIBITOR-RELATED"/>
    <property type="match status" value="1"/>
</dbReference>
<evidence type="ECO:0000313" key="6">
    <source>
        <dbReference type="EMBL" id="CAF0893821.1"/>
    </source>
</evidence>
<dbReference type="InterPro" id="IPR039366">
    <property type="entry name" value="Pilotin"/>
</dbReference>
<dbReference type="EMBL" id="CAJNOL010000156">
    <property type="protein sequence ID" value="CAF0892946.1"/>
    <property type="molecule type" value="Genomic_DNA"/>
</dbReference>
<dbReference type="Gene3D" id="4.10.410.10">
    <property type="entry name" value="Pancreatic trypsin inhibitor Kunitz domain"/>
    <property type="match status" value="1"/>
</dbReference>
<dbReference type="PANTHER" id="PTHR10083:SF374">
    <property type="entry name" value="BPTI_KUNITZ INHIBITOR DOMAIN-CONTAINING PROTEIN"/>
    <property type="match status" value="1"/>
</dbReference>
<evidence type="ECO:0000256" key="2">
    <source>
        <dbReference type="SAM" id="SignalP"/>
    </source>
</evidence>
<feature type="domain" description="BPTI/Kunitz inhibitor" evidence="3">
    <location>
        <begin position="196"/>
        <end position="246"/>
    </location>
</feature>
<dbReference type="EMBL" id="CAJNOT010000298">
    <property type="protein sequence ID" value="CAF0931585.1"/>
    <property type="molecule type" value="Genomic_DNA"/>
</dbReference>
<dbReference type="InterPro" id="IPR020901">
    <property type="entry name" value="Prtase_inh_Kunz-CS"/>
</dbReference>
<evidence type="ECO:0000313" key="4">
    <source>
        <dbReference type="EMBL" id="CAF0733030.1"/>
    </source>
</evidence>
<dbReference type="InterPro" id="IPR036880">
    <property type="entry name" value="Kunitz_BPTI_sf"/>
</dbReference>
<keyword evidence="9" id="KW-1185">Reference proteome</keyword>
<evidence type="ECO:0000313" key="9">
    <source>
        <dbReference type="Proteomes" id="UP000663870"/>
    </source>
</evidence>
<dbReference type="SMART" id="SM00131">
    <property type="entry name" value="KU"/>
    <property type="match status" value="1"/>
</dbReference>
<dbReference type="FunFam" id="4.10.410.10:FF:000020">
    <property type="entry name" value="Collagen, type VI, alpha 3"/>
    <property type="match status" value="1"/>
</dbReference>
<reference evidence="6" key="1">
    <citation type="submission" date="2021-02" db="EMBL/GenBank/DDBJ databases">
        <authorList>
            <person name="Nowell W R."/>
        </authorList>
    </citation>
    <scope>NUCLEOTIDE SEQUENCE</scope>
</reference>
<evidence type="ECO:0000256" key="1">
    <source>
        <dbReference type="ARBA" id="ARBA00023157"/>
    </source>
</evidence>
<dbReference type="PROSITE" id="PS50279">
    <property type="entry name" value="BPTI_KUNITZ_2"/>
    <property type="match status" value="1"/>
</dbReference>
<organism evidence="6 9">
    <name type="scientific">Rotaria sordida</name>
    <dbReference type="NCBI Taxonomy" id="392033"/>
    <lineage>
        <taxon>Eukaryota</taxon>
        <taxon>Metazoa</taxon>
        <taxon>Spiralia</taxon>
        <taxon>Gnathifera</taxon>
        <taxon>Rotifera</taxon>
        <taxon>Eurotatoria</taxon>
        <taxon>Bdelloidea</taxon>
        <taxon>Philodinida</taxon>
        <taxon>Philodinidae</taxon>
        <taxon>Rotaria</taxon>
    </lineage>
</organism>
<dbReference type="InterPro" id="IPR050098">
    <property type="entry name" value="TFPI/VKTCI-like"/>
</dbReference>
<sequence length="264" mass="30349">MFYIVIFILLSSVEAQYYSQQQQQWQQQQQQQQYQQQYPYNNYNLRPFYPQTNTFGTQNQQRIRGNLISDDTSMLPFGSQIVVSLADVSLQDAPSRPLNTLVLYGSYRFPIPFEIPYSMAQVQMNGNGIGQYAIQARIEKDGQLLYINDQYTPVQLIPASINPINVFMKKISTSTSPGNFGSYTTRPPIMGGLSICLQNPDIGPCKASIEQYFFNAQLGSCQIFFWGGCGGNQNRFNSRSECERTCSFYRRRMITNNAKQRWIK</sequence>
<protein>
    <recommendedName>
        <fullName evidence="3">BPTI/Kunitz inhibitor domain-containing protein</fullName>
    </recommendedName>
</protein>